<organism evidence="8 9">
    <name type="scientific">Roseibium hamelinense</name>
    <dbReference type="NCBI Taxonomy" id="150831"/>
    <lineage>
        <taxon>Bacteria</taxon>
        <taxon>Pseudomonadati</taxon>
        <taxon>Pseudomonadota</taxon>
        <taxon>Alphaproteobacteria</taxon>
        <taxon>Hyphomicrobiales</taxon>
        <taxon>Stappiaceae</taxon>
        <taxon>Roseibium</taxon>
    </lineage>
</organism>
<comment type="similarity">
    <text evidence="2">Belongs to the multi antimicrobial extrusion (MATE) (TC 2.A.66.1) family.</text>
</comment>
<feature type="transmembrane region" description="Helical" evidence="7">
    <location>
        <begin position="363"/>
        <end position="384"/>
    </location>
</feature>
<reference evidence="8 9" key="1">
    <citation type="submission" date="2019-07" db="EMBL/GenBank/DDBJ databases">
        <title>Genomic Encyclopedia of Archaeal and Bacterial Type Strains, Phase II (KMG-II): from individual species to whole genera.</title>
        <authorList>
            <person name="Goeker M."/>
        </authorList>
    </citation>
    <scope>NUCLEOTIDE SEQUENCE [LARGE SCALE GENOMIC DNA]</scope>
    <source>
        <strain evidence="8 9">ATCC BAA-252</strain>
    </source>
</reference>
<feature type="transmembrane region" description="Helical" evidence="7">
    <location>
        <begin position="54"/>
        <end position="76"/>
    </location>
</feature>
<evidence type="ECO:0000256" key="1">
    <source>
        <dbReference type="ARBA" id="ARBA00004141"/>
    </source>
</evidence>
<comment type="caution">
    <text evidence="8">The sequence shown here is derived from an EMBL/GenBank/DDBJ whole genome shotgun (WGS) entry which is preliminary data.</text>
</comment>
<feature type="transmembrane region" description="Helical" evidence="7">
    <location>
        <begin position="321"/>
        <end position="343"/>
    </location>
</feature>
<keyword evidence="6 7" id="KW-0472">Membrane</keyword>
<keyword evidence="5 7" id="KW-1133">Transmembrane helix</keyword>
<keyword evidence="4 7" id="KW-0812">Transmembrane</keyword>
<dbReference type="RefSeq" id="WP_145344699.1">
    <property type="nucleotide sequence ID" value="NZ_SMLY01000067.1"/>
</dbReference>
<name>A0A562SVF2_9HYPH</name>
<dbReference type="PANTHER" id="PTHR43298:SF2">
    <property type="entry name" value="FMN_FAD EXPORTER YEEO-RELATED"/>
    <property type="match status" value="1"/>
</dbReference>
<sequence length="449" mass="48019">MSDSQTFFSRSQTAFEVSHRTVLAIALPMTLAYLSTPLLGVVDMAVIGRLGDAALIGGIAIGGVIFDLVFTTFNFLRSGTTGLTAQAFGARNQTEIQATFIRALLIAGLAGLGVVLLQKPLLQAGLFFIGGGPEVQNATAAYFDVRIYSAPFLLANYVVLGWFIGLGRAGTGLLLQLLLNGLNIALSIWFVIGLEWGVAGVAAATVVSEATACLAGLAAVLLINRSHDRPKLAIVFERRQILKMLSVNRDIMIRSFALLFAFAFFTARSAEQGETILAVNAILQKFVIVAAYFLDGLATAAEQLAGRAVGAKYRPAFDRSVRLTAIWSFGIAAVISCVFFAIGPQLLGFMTISPEVREAGRQYLIWAALAPLFGVLAYQMDGVYIGATWSKDMRNMMLLSLAAFVVGCLALVPFLQNHGLWLALIVFLGLRGASLAALCKSRADRTFAT</sequence>
<dbReference type="AlphaFoldDB" id="A0A562SVF2"/>
<protein>
    <submittedName>
        <fullName evidence="8">Putative MATE family efflux protein</fullName>
    </submittedName>
</protein>
<dbReference type="CDD" id="cd13136">
    <property type="entry name" value="MATE_DinF_like"/>
    <property type="match status" value="1"/>
</dbReference>
<dbReference type="PANTHER" id="PTHR43298">
    <property type="entry name" value="MULTIDRUG RESISTANCE PROTEIN NORM-RELATED"/>
    <property type="match status" value="1"/>
</dbReference>
<evidence type="ECO:0000256" key="2">
    <source>
        <dbReference type="ARBA" id="ARBA00010199"/>
    </source>
</evidence>
<feature type="transmembrane region" description="Helical" evidence="7">
    <location>
        <begin position="96"/>
        <end position="117"/>
    </location>
</feature>
<feature type="transmembrane region" description="Helical" evidence="7">
    <location>
        <begin position="276"/>
        <end position="300"/>
    </location>
</feature>
<dbReference type="GO" id="GO:0042910">
    <property type="term" value="F:xenobiotic transmembrane transporter activity"/>
    <property type="evidence" value="ECO:0007669"/>
    <property type="project" value="InterPro"/>
</dbReference>
<dbReference type="NCBIfam" id="TIGR00797">
    <property type="entry name" value="matE"/>
    <property type="match status" value="1"/>
</dbReference>
<evidence type="ECO:0000256" key="4">
    <source>
        <dbReference type="ARBA" id="ARBA00022692"/>
    </source>
</evidence>
<feature type="transmembrane region" description="Helical" evidence="7">
    <location>
        <begin position="147"/>
        <end position="166"/>
    </location>
</feature>
<feature type="transmembrane region" description="Helical" evidence="7">
    <location>
        <begin position="21"/>
        <end position="42"/>
    </location>
</feature>
<dbReference type="OrthoDB" id="9789527at2"/>
<feature type="transmembrane region" description="Helical" evidence="7">
    <location>
        <begin position="396"/>
        <end position="415"/>
    </location>
</feature>
<evidence type="ECO:0000313" key="9">
    <source>
        <dbReference type="Proteomes" id="UP000320593"/>
    </source>
</evidence>
<comment type="subcellular location">
    <subcellularLocation>
        <location evidence="1">Membrane</location>
        <topology evidence="1">Multi-pass membrane protein</topology>
    </subcellularLocation>
</comment>
<feature type="transmembrane region" description="Helical" evidence="7">
    <location>
        <begin position="198"/>
        <end position="223"/>
    </location>
</feature>
<feature type="transmembrane region" description="Helical" evidence="7">
    <location>
        <begin position="251"/>
        <end position="270"/>
    </location>
</feature>
<dbReference type="InterPro" id="IPR002528">
    <property type="entry name" value="MATE_fam"/>
</dbReference>
<evidence type="ECO:0000313" key="8">
    <source>
        <dbReference type="EMBL" id="TWI84650.1"/>
    </source>
</evidence>
<accession>A0A562SVF2</accession>
<dbReference type="GO" id="GO:0005886">
    <property type="term" value="C:plasma membrane"/>
    <property type="evidence" value="ECO:0007669"/>
    <property type="project" value="TreeGrafter"/>
</dbReference>
<gene>
    <name evidence="8" type="ORF">JM93_02984</name>
</gene>
<evidence type="ECO:0000256" key="5">
    <source>
        <dbReference type="ARBA" id="ARBA00022989"/>
    </source>
</evidence>
<keyword evidence="3" id="KW-0813">Transport</keyword>
<dbReference type="Proteomes" id="UP000320593">
    <property type="component" value="Unassembled WGS sequence"/>
</dbReference>
<proteinExistence type="inferred from homology"/>
<dbReference type="InterPro" id="IPR044644">
    <property type="entry name" value="DinF-like"/>
</dbReference>
<keyword evidence="9" id="KW-1185">Reference proteome</keyword>
<evidence type="ECO:0000256" key="7">
    <source>
        <dbReference type="SAM" id="Phobius"/>
    </source>
</evidence>
<feature type="transmembrane region" description="Helical" evidence="7">
    <location>
        <begin position="173"/>
        <end position="192"/>
    </location>
</feature>
<dbReference type="Pfam" id="PF01554">
    <property type="entry name" value="MatE"/>
    <property type="match status" value="2"/>
</dbReference>
<evidence type="ECO:0000256" key="6">
    <source>
        <dbReference type="ARBA" id="ARBA00023136"/>
    </source>
</evidence>
<dbReference type="EMBL" id="VLLF01000007">
    <property type="protein sequence ID" value="TWI84650.1"/>
    <property type="molecule type" value="Genomic_DNA"/>
</dbReference>
<evidence type="ECO:0000256" key="3">
    <source>
        <dbReference type="ARBA" id="ARBA00022448"/>
    </source>
</evidence>
<feature type="transmembrane region" description="Helical" evidence="7">
    <location>
        <begin position="421"/>
        <end position="439"/>
    </location>
</feature>
<dbReference type="InterPro" id="IPR050222">
    <property type="entry name" value="MATE_MdtK"/>
</dbReference>
<dbReference type="GO" id="GO:0015297">
    <property type="term" value="F:antiporter activity"/>
    <property type="evidence" value="ECO:0007669"/>
    <property type="project" value="InterPro"/>
</dbReference>